<dbReference type="FunFam" id="3.40.50.300:FF:000014">
    <property type="entry name" value="DNA polymerase III subunit gamma/tau"/>
    <property type="match status" value="1"/>
</dbReference>
<evidence type="ECO:0000256" key="3">
    <source>
        <dbReference type="ARBA" id="ARBA00022741"/>
    </source>
</evidence>
<keyword evidence="8 10" id="KW-0548">Nucleotidyltransferase</keyword>
<evidence type="ECO:0000313" key="10">
    <source>
        <dbReference type="EMBL" id="CUU83801.1"/>
    </source>
</evidence>
<dbReference type="PANTHER" id="PTHR11669:SF0">
    <property type="entry name" value="PROTEIN STICHEL-LIKE 2"/>
    <property type="match status" value="1"/>
</dbReference>
<proteinExistence type="inferred from homology"/>
<dbReference type="GO" id="GO:0006261">
    <property type="term" value="P:DNA-templated DNA replication"/>
    <property type="evidence" value="ECO:0007669"/>
    <property type="project" value="TreeGrafter"/>
</dbReference>
<dbReference type="EC" id="2.7.7.7" evidence="8"/>
<comment type="caution">
    <text evidence="10">The sequence shown here is derived from an EMBL/GenBank/DDBJ whole genome shotgun (WGS) entry which is preliminary data.</text>
</comment>
<dbReference type="NCBIfam" id="NF006280">
    <property type="entry name" value="PRK08451.1"/>
    <property type="match status" value="1"/>
</dbReference>
<dbReference type="EMBL" id="FAVB01000003">
    <property type="protein sequence ID" value="CUU83801.1"/>
    <property type="molecule type" value="Genomic_DNA"/>
</dbReference>
<gene>
    <name evidence="10" type="primary">dnaX_2</name>
    <name evidence="8" type="synonym">dnaX</name>
    <name evidence="10" type="ORF">ERS686654_01457</name>
</gene>
<dbReference type="CDD" id="cd18137">
    <property type="entry name" value="HLD_clamp_pol_III_gamma_tau"/>
    <property type="match status" value="1"/>
</dbReference>
<keyword evidence="4" id="KW-0862">Zinc</keyword>
<dbReference type="InterPro" id="IPR012763">
    <property type="entry name" value="DNA_pol_III_sug/sutau_N"/>
</dbReference>
<evidence type="ECO:0000256" key="6">
    <source>
        <dbReference type="ARBA" id="ARBA00022932"/>
    </source>
</evidence>
<evidence type="ECO:0000256" key="4">
    <source>
        <dbReference type="ARBA" id="ARBA00022833"/>
    </source>
</evidence>
<evidence type="ECO:0000259" key="9">
    <source>
        <dbReference type="SMART" id="SM00382"/>
    </source>
</evidence>
<dbReference type="SMART" id="SM00382">
    <property type="entry name" value="AAA"/>
    <property type="match status" value="1"/>
</dbReference>
<dbReference type="Pfam" id="PF22608">
    <property type="entry name" value="DNAX_ATPase_lid"/>
    <property type="match status" value="1"/>
</dbReference>
<evidence type="ECO:0000256" key="8">
    <source>
        <dbReference type="RuleBase" id="RU364063"/>
    </source>
</evidence>
<dbReference type="NCBIfam" id="TIGR02397">
    <property type="entry name" value="dnaX_nterm"/>
    <property type="match status" value="1"/>
</dbReference>
<dbReference type="FunFam" id="1.10.8.60:FF:000013">
    <property type="entry name" value="DNA polymerase III subunit gamma/tau"/>
    <property type="match status" value="1"/>
</dbReference>
<dbReference type="PANTHER" id="PTHR11669">
    <property type="entry name" value="REPLICATION FACTOR C / DNA POLYMERASE III GAMMA-TAU SUBUNIT"/>
    <property type="match status" value="1"/>
</dbReference>
<dbReference type="GO" id="GO:0005524">
    <property type="term" value="F:ATP binding"/>
    <property type="evidence" value="ECO:0007669"/>
    <property type="project" value="UniProtKB-KW"/>
</dbReference>
<keyword evidence="8 10" id="KW-0808">Transferase</keyword>
<organism evidence="10 11">
    <name type="scientific">Campylobacter hyointestinalis subsp. hyointestinalis</name>
    <dbReference type="NCBI Taxonomy" id="91352"/>
    <lineage>
        <taxon>Bacteria</taxon>
        <taxon>Pseudomonadati</taxon>
        <taxon>Campylobacterota</taxon>
        <taxon>Epsilonproteobacteria</taxon>
        <taxon>Campylobacterales</taxon>
        <taxon>Campylobacteraceae</taxon>
        <taxon>Campylobacter</taxon>
    </lineage>
</organism>
<dbReference type="Pfam" id="PF13177">
    <property type="entry name" value="DNA_pol3_delta2"/>
    <property type="match status" value="1"/>
</dbReference>
<dbReference type="CDD" id="cd00009">
    <property type="entry name" value="AAA"/>
    <property type="match status" value="1"/>
</dbReference>
<evidence type="ECO:0000256" key="2">
    <source>
        <dbReference type="ARBA" id="ARBA00022723"/>
    </source>
</evidence>
<evidence type="ECO:0000256" key="5">
    <source>
        <dbReference type="ARBA" id="ARBA00022840"/>
    </source>
</evidence>
<keyword evidence="8" id="KW-0235">DNA replication</keyword>
<dbReference type="InterPro" id="IPR050238">
    <property type="entry name" value="DNA_Rep/Repair_Clamp_Loader"/>
</dbReference>
<accession>A0A0S4SD54</accession>
<dbReference type="Proteomes" id="UP000052237">
    <property type="component" value="Unassembled WGS sequence"/>
</dbReference>
<dbReference type="Gene3D" id="3.40.50.300">
    <property type="entry name" value="P-loop containing nucleotide triphosphate hydrolases"/>
    <property type="match status" value="1"/>
</dbReference>
<keyword evidence="3 8" id="KW-0547">Nucleotide-binding</keyword>
<dbReference type="InterPro" id="IPR003593">
    <property type="entry name" value="AAA+_ATPase"/>
</dbReference>
<dbReference type="RefSeq" id="WP_059435256.1">
    <property type="nucleotide sequence ID" value="NZ_FAVB01000003.1"/>
</dbReference>
<feature type="domain" description="AAA+ ATPase" evidence="9">
    <location>
        <begin position="35"/>
        <end position="177"/>
    </location>
</feature>
<sequence length="523" mass="59216">MKALALKYRPKSFDELIGQDVVANSLSHALDSGRLGHAYLFSGLRGSGKTSSARIFAKALLCEKGIGSHPCEVCANCIMANEGRHLDIIEMDAASHRKIDDIRELIEHTKYSPSSARFKIFIIDEVHMLTKEAFNALLKTLEEPPEYIKFILATTDPLKLPATILSRTQHFRFRPISKSNILKHLEFILNKEGIKYEQKALEILSRSGSGSLRDTLTLLDQAIIFSHEFVSQKSVADMLGLLDPQKIEEILEVVASRDKNALLNLLKELGGSDAELIIDELIINLKDKFINQNSKFSILIFERFFRILSETKNMLGQGSDPEFALYLALFMMLEAFNLTSIDDAIKELKDSKLELVQTSIVAPEQIQIKKIQTPYQDFLNQIYDRDFDLGSCFDECVKFVEFKNNILILNSSASGKNQEILRRSSAIIMEILRKCFGNSAKIEIKKVEAEHKENKAVQKLLESELPQVPDKKLAIEQSQNIETKLSIPVFTKKDEDPLLVQLNSNARELKRLFGEPEILKDND</sequence>
<comment type="function">
    <text evidence="8">DNA polymerase III is a complex, multichain enzyme responsible for most of the replicative synthesis in bacteria. This DNA polymerase also exhibits 3' to 5' exonuclease activity.</text>
</comment>
<dbReference type="SUPFAM" id="SSF52540">
    <property type="entry name" value="P-loop containing nucleoside triphosphate hydrolases"/>
    <property type="match status" value="1"/>
</dbReference>
<dbReference type="AlphaFoldDB" id="A0A0S4SD54"/>
<dbReference type="Gene3D" id="1.10.8.60">
    <property type="match status" value="1"/>
</dbReference>
<reference evidence="10 11" key="1">
    <citation type="submission" date="2015-11" db="EMBL/GenBank/DDBJ databases">
        <authorList>
            <consortium name="Pathogen Informatics"/>
        </authorList>
    </citation>
    <scope>NUCLEOTIDE SEQUENCE [LARGE SCALE GENOMIC DNA]</scope>
    <source>
        <strain evidence="10 11">006A-0059</strain>
    </source>
</reference>
<dbReference type="GO" id="GO:0003887">
    <property type="term" value="F:DNA-directed DNA polymerase activity"/>
    <property type="evidence" value="ECO:0007669"/>
    <property type="project" value="UniProtKB-KW"/>
</dbReference>
<dbReference type="InterPro" id="IPR027417">
    <property type="entry name" value="P-loop_NTPase"/>
</dbReference>
<protein>
    <recommendedName>
        <fullName evidence="8">DNA polymerase III subunit gamma/tau</fullName>
        <ecNumber evidence="8">2.7.7.7</ecNumber>
    </recommendedName>
</protein>
<dbReference type="InterPro" id="IPR045085">
    <property type="entry name" value="HLD_clamp_pol_III_gamma_tau"/>
</dbReference>
<evidence type="ECO:0000256" key="7">
    <source>
        <dbReference type="ARBA" id="ARBA00049244"/>
    </source>
</evidence>
<keyword evidence="6 8" id="KW-0239">DNA-directed DNA polymerase</keyword>
<keyword evidence="5 8" id="KW-0067">ATP-binding</keyword>
<evidence type="ECO:0000313" key="11">
    <source>
        <dbReference type="Proteomes" id="UP000052237"/>
    </source>
</evidence>
<comment type="similarity">
    <text evidence="1 8">Belongs to the DnaX/STICHEL family.</text>
</comment>
<keyword evidence="11" id="KW-1185">Reference proteome</keyword>
<name>A0A0S4SD54_CAMHY</name>
<keyword evidence="2" id="KW-0479">Metal-binding</keyword>
<dbReference type="GO" id="GO:0046872">
    <property type="term" value="F:metal ion binding"/>
    <property type="evidence" value="ECO:0007669"/>
    <property type="project" value="UniProtKB-KW"/>
</dbReference>
<comment type="subunit">
    <text evidence="8">DNA polymerase III contains a core (composed of alpha, epsilon and theta chains) that associates with a tau subunit. This core dimerizes to form the POLIII' complex. PolIII' associates with the gamma complex (composed of gamma, delta, delta', psi and chi chains) and with the beta chain to form the complete DNA polymerase III complex.</text>
</comment>
<dbReference type="GO" id="GO:0009360">
    <property type="term" value="C:DNA polymerase III complex"/>
    <property type="evidence" value="ECO:0007669"/>
    <property type="project" value="InterPro"/>
</dbReference>
<evidence type="ECO:0000256" key="1">
    <source>
        <dbReference type="ARBA" id="ARBA00006360"/>
    </source>
</evidence>
<comment type="catalytic activity">
    <reaction evidence="7 8">
        <text>DNA(n) + a 2'-deoxyribonucleoside 5'-triphosphate = DNA(n+1) + diphosphate</text>
        <dbReference type="Rhea" id="RHEA:22508"/>
        <dbReference type="Rhea" id="RHEA-COMP:17339"/>
        <dbReference type="Rhea" id="RHEA-COMP:17340"/>
        <dbReference type="ChEBI" id="CHEBI:33019"/>
        <dbReference type="ChEBI" id="CHEBI:61560"/>
        <dbReference type="ChEBI" id="CHEBI:173112"/>
        <dbReference type="EC" id="2.7.7.7"/>
    </reaction>
</comment>